<dbReference type="NCBIfam" id="TIGR00277">
    <property type="entry name" value="HDIG"/>
    <property type="match status" value="1"/>
</dbReference>
<sequence length="323" mass="36640">MRLIKITEYNHHTMVLGMPIYDSKKRILLAAGRTINPRIKDRLKQMGIRFIYIEDEVSKGVHMNDLIDMPTWADAIDIVKTFHHKVKSASMVNLKDMQQVVKKLIDEVKQRPILVLIPSSTMTKEVQPYAHAVNVTILSLITAKKIGYIDQKQIELALGCLLHDIGKELTDNYDRHCEVGFNFLRGLSQFSIISAHIAYQHHETINGKGFPRGIADGDILEMAQICGVANMYDNMLTNRQIPPHEAMEAIMATSDNLYNYKFIQAFSSSIPTYPPGTKVVVDNKEEAIVTQIDKHLHRPIVKILSTNEELDLSELPTLMINPI</sequence>
<protein>
    <submittedName>
        <fullName evidence="2">HDIG domain-containing protein</fullName>
    </submittedName>
</protein>
<dbReference type="PANTHER" id="PTHR43155">
    <property type="entry name" value="CYCLIC DI-GMP PHOSPHODIESTERASE PA4108-RELATED"/>
    <property type="match status" value="1"/>
</dbReference>
<dbReference type="SUPFAM" id="SSF109604">
    <property type="entry name" value="HD-domain/PDEase-like"/>
    <property type="match status" value="1"/>
</dbReference>
<dbReference type="CDD" id="cd00077">
    <property type="entry name" value="HDc"/>
    <property type="match status" value="1"/>
</dbReference>
<dbReference type="RefSeq" id="WP_285930558.1">
    <property type="nucleotide sequence ID" value="NZ_JASTZU010000018.1"/>
</dbReference>
<name>A0ABT7L1C0_9BACI</name>
<reference evidence="2 3" key="1">
    <citation type="submission" date="2023-06" db="EMBL/GenBank/DDBJ databases">
        <title>Aquibacillus rhizosphaerae LR5S19.</title>
        <authorList>
            <person name="Sun J.-Q."/>
        </authorList>
    </citation>
    <scope>NUCLEOTIDE SEQUENCE [LARGE SCALE GENOMIC DNA]</scope>
    <source>
        <strain evidence="2 3">LR5S19</strain>
    </source>
</reference>
<dbReference type="Proteomes" id="UP001235343">
    <property type="component" value="Unassembled WGS sequence"/>
</dbReference>
<dbReference type="InterPro" id="IPR037522">
    <property type="entry name" value="HD_GYP_dom"/>
</dbReference>
<dbReference type="PANTHER" id="PTHR43155:SF2">
    <property type="entry name" value="CYCLIC DI-GMP PHOSPHODIESTERASE PA4108"/>
    <property type="match status" value="1"/>
</dbReference>
<feature type="domain" description="HD-GYP" evidence="1">
    <location>
        <begin position="86"/>
        <end position="286"/>
    </location>
</feature>
<accession>A0ABT7L1C0</accession>
<dbReference type="Gene3D" id="1.10.3210.10">
    <property type="entry name" value="Hypothetical protein af1432"/>
    <property type="match status" value="1"/>
</dbReference>
<evidence type="ECO:0000259" key="1">
    <source>
        <dbReference type="PROSITE" id="PS51832"/>
    </source>
</evidence>
<dbReference type="EMBL" id="JASTZU010000018">
    <property type="protein sequence ID" value="MDL4839633.1"/>
    <property type="molecule type" value="Genomic_DNA"/>
</dbReference>
<dbReference type="InterPro" id="IPR006675">
    <property type="entry name" value="HDIG_dom"/>
</dbReference>
<comment type="caution">
    <text evidence="2">The sequence shown here is derived from an EMBL/GenBank/DDBJ whole genome shotgun (WGS) entry which is preliminary data.</text>
</comment>
<organism evidence="2 3">
    <name type="scientific">Aquibacillus rhizosphaerae</name>
    <dbReference type="NCBI Taxonomy" id="3051431"/>
    <lineage>
        <taxon>Bacteria</taxon>
        <taxon>Bacillati</taxon>
        <taxon>Bacillota</taxon>
        <taxon>Bacilli</taxon>
        <taxon>Bacillales</taxon>
        <taxon>Bacillaceae</taxon>
        <taxon>Aquibacillus</taxon>
    </lineage>
</organism>
<evidence type="ECO:0000313" key="3">
    <source>
        <dbReference type="Proteomes" id="UP001235343"/>
    </source>
</evidence>
<dbReference type="PROSITE" id="PS51832">
    <property type="entry name" value="HD_GYP"/>
    <property type="match status" value="1"/>
</dbReference>
<keyword evidence="3" id="KW-1185">Reference proteome</keyword>
<gene>
    <name evidence="2" type="ORF">QQS35_04065</name>
</gene>
<dbReference type="Pfam" id="PF13487">
    <property type="entry name" value="HD_5"/>
    <property type="match status" value="1"/>
</dbReference>
<proteinExistence type="predicted"/>
<evidence type="ECO:0000313" key="2">
    <source>
        <dbReference type="EMBL" id="MDL4839633.1"/>
    </source>
</evidence>
<dbReference type="InterPro" id="IPR003607">
    <property type="entry name" value="HD/PDEase_dom"/>
</dbReference>